<protein>
    <submittedName>
        <fullName evidence="2">Uncharacterized protein</fullName>
    </submittedName>
</protein>
<reference evidence="2" key="3">
    <citation type="submission" date="2016-05" db="EMBL/GenBank/DDBJ databases">
        <title>WGS assembly of Xenopus tropicalis.</title>
        <authorList>
            <person name="Sessions A."/>
            <person name="Jenkins J."/>
            <person name="Mitros T."/>
            <person name="Lyons J.T."/>
            <person name="Dichmann D.S."/>
            <person name="Robert J."/>
            <person name="Harland R.M."/>
            <person name="Rokhsar D.S."/>
        </authorList>
    </citation>
    <scope>NUCLEOTIDE SEQUENCE</scope>
    <source>
        <strain evidence="2">Nigerian</strain>
    </source>
</reference>
<sequence>PCKGAPQCRERTGREAEEGEVPHHPLVESLHPEKRRLVGKKRGESRYQKVTGDEKNKGEIQNQNKMKNLRCRTAPPGAHGRKWQGYNPWVAQCCRTTKPILLPPDWVCTKQPGLPRGRPFAPLQPLKPQTHLLISQPCPLYLA</sequence>
<organism evidence="2">
    <name type="scientific">Xenopus tropicalis</name>
    <name type="common">Western clawed frog</name>
    <name type="synonym">Silurana tropicalis</name>
    <dbReference type="NCBI Taxonomy" id="8364"/>
    <lineage>
        <taxon>Eukaryota</taxon>
        <taxon>Metazoa</taxon>
        <taxon>Chordata</taxon>
        <taxon>Craniata</taxon>
        <taxon>Vertebrata</taxon>
        <taxon>Euteleostomi</taxon>
        <taxon>Amphibia</taxon>
        <taxon>Batrachia</taxon>
        <taxon>Anura</taxon>
        <taxon>Pipoidea</taxon>
        <taxon>Pipidae</taxon>
        <taxon>Xenopodinae</taxon>
        <taxon>Xenopus</taxon>
        <taxon>Silurana</taxon>
    </lineage>
</organism>
<feature type="non-terminal residue" evidence="2">
    <location>
        <position position="1"/>
    </location>
</feature>
<dbReference type="EMBL" id="KV460791">
    <property type="protein sequence ID" value="OCA15597.1"/>
    <property type="molecule type" value="Genomic_DNA"/>
</dbReference>
<feature type="compositionally biased region" description="Basic and acidic residues" evidence="1">
    <location>
        <begin position="8"/>
        <end position="58"/>
    </location>
</feature>
<reference evidence="2" key="1">
    <citation type="submission" date="2009-11" db="EMBL/GenBank/DDBJ databases">
        <authorList>
            <consortium name="US DOE Joint Genome Institute (JGI-PGF)"/>
            <person name="Ottilar R."/>
            <person name="Schmutz J."/>
            <person name="Salamov A."/>
            <person name="Cheng J.F."/>
            <person name="Lucas S."/>
            <person name="Pitluck S."/>
            <person name="Gundlach H."/>
            <person name="Guo Y."/>
            <person name="Haberer G."/>
            <person name="Nasrallah J."/>
            <person name="Mayer K.F.X."/>
            <person name="van de Peer Y."/>
            <person name="Weigel D."/>
            <person name="Grigoriev I.V."/>
        </authorList>
    </citation>
    <scope>NUCLEOTIDE SEQUENCE</scope>
    <source>
        <strain evidence="2">Nigerian</strain>
    </source>
</reference>
<evidence type="ECO:0000256" key="1">
    <source>
        <dbReference type="SAM" id="MobiDB-lite"/>
    </source>
</evidence>
<dbReference type="AlphaFoldDB" id="A0A1B8XY49"/>
<accession>A0A1B8XY49</accession>
<feature type="region of interest" description="Disordered" evidence="1">
    <location>
        <begin position="1"/>
        <end position="58"/>
    </location>
</feature>
<reference evidence="2" key="2">
    <citation type="journal article" date="2010" name="Science">
        <title>The genome of the Western clawed frog Xenopus tropicalis.</title>
        <authorList>
            <person name="Hellsten U."/>
            <person name="Harland R.M."/>
            <person name="Gilchrist M.J."/>
            <person name="Hendrix D."/>
            <person name="Jurka J."/>
            <person name="Kapitonov V."/>
            <person name="Ovcharenko I."/>
            <person name="Putnam N.H."/>
            <person name="Shu S."/>
            <person name="Taher L."/>
            <person name="Blitz I.L."/>
            <person name="Blumberg B."/>
            <person name="Dichmann D.S."/>
            <person name="Dubchak I."/>
            <person name="Amaya E."/>
            <person name="Detter J.C."/>
            <person name="Fletcher R."/>
            <person name="Gerhard D.S."/>
            <person name="Goodstein D."/>
            <person name="Graves T."/>
            <person name="Grigoriev I.V."/>
            <person name="Grimwood J."/>
            <person name="Kawashima T."/>
            <person name="Lindquist E."/>
            <person name="Lucas S.M."/>
            <person name="Mead P.E."/>
            <person name="Mitros T."/>
            <person name="Ogino H."/>
            <person name="Ohta Y."/>
            <person name="Poliakov A.V."/>
            <person name="Pollet N."/>
            <person name="Robert J."/>
            <person name="Salamov A."/>
            <person name="Sater A.K."/>
            <person name="Schmutz J."/>
            <person name="Terry A."/>
            <person name="Vize P.D."/>
            <person name="Warren W.C."/>
            <person name="Wells D."/>
            <person name="Wills A."/>
            <person name="Wilson R.K."/>
            <person name="Zimmerman L.B."/>
            <person name="Zorn A.M."/>
            <person name="Grainger R."/>
            <person name="Grammer T."/>
            <person name="Khokha M.K."/>
            <person name="Richardson P.M."/>
            <person name="Rokhsar D.S."/>
        </authorList>
    </citation>
    <scope>NUCLEOTIDE SEQUENCE [LARGE SCALE GENOMIC DNA]</scope>
    <source>
        <strain evidence="2">Nigerian</strain>
    </source>
</reference>
<proteinExistence type="predicted"/>
<name>A0A1B8XY49_XENTR</name>
<evidence type="ECO:0000313" key="2">
    <source>
        <dbReference type="EMBL" id="OCA15597.1"/>
    </source>
</evidence>
<gene>
    <name evidence="2" type="ORF">XENTR_v90029675mg</name>
</gene>